<dbReference type="EMBL" id="STGV01000007">
    <property type="protein sequence ID" value="THV20549.1"/>
    <property type="molecule type" value="Genomic_DNA"/>
</dbReference>
<keyword evidence="3 6" id="KW-0812">Transmembrane</keyword>
<feature type="transmembrane region" description="Helical" evidence="6">
    <location>
        <begin position="110"/>
        <end position="127"/>
    </location>
</feature>
<dbReference type="Proteomes" id="UP000308828">
    <property type="component" value="Unassembled WGS sequence"/>
</dbReference>
<dbReference type="RefSeq" id="WP_136600010.1">
    <property type="nucleotide sequence ID" value="NZ_STGV01000007.1"/>
</dbReference>
<feature type="transmembrane region" description="Helical" evidence="6">
    <location>
        <begin position="224"/>
        <end position="244"/>
    </location>
</feature>
<feature type="domain" description="EamA" evidence="7">
    <location>
        <begin position="165"/>
        <end position="294"/>
    </location>
</feature>
<feature type="transmembrane region" description="Helical" evidence="6">
    <location>
        <begin position="20"/>
        <end position="39"/>
    </location>
</feature>
<feature type="transmembrane region" description="Helical" evidence="6">
    <location>
        <begin position="164"/>
        <end position="184"/>
    </location>
</feature>
<dbReference type="OrthoDB" id="9812899at2"/>
<dbReference type="InterPro" id="IPR000620">
    <property type="entry name" value="EamA_dom"/>
</dbReference>
<reference evidence="8 9" key="1">
    <citation type="submission" date="2019-04" db="EMBL/GenBank/DDBJ databases">
        <title>Genome sequence of strain shin9-1.</title>
        <authorList>
            <person name="Gao J."/>
            <person name="Sun J."/>
        </authorList>
    </citation>
    <scope>NUCLEOTIDE SEQUENCE [LARGE SCALE GENOMIC DNA]</scope>
    <source>
        <strain evidence="9">shin9-1</strain>
    </source>
</reference>
<evidence type="ECO:0000256" key="1">
    <source>
        <dbReference type="ARBA" id="ARBA00004141"/>
    </source>
</evidence>
<feature type="transmembrane region" description="Helical" evidence="6">
    <location>
        <begin position="45"/>
        <end position="66"/>
    </location>
</feature>
<feature type="transmembrane region" description="Helical" evidence="6">
    <location>
        <begin position="196"/>
        <end position="218"/>
    </location>
</feature>
<name>A0A4S8NZG7_9HYPH</name>
<dbReference type="Gene3D" id="1.10.3730.20">
    <property type="match status" value="1"/>
</dbReference>
<dbReference type="PANTHER" id="PTHR22911">
    <property type="entry name" value="ACYL-MALONYL CONDENSING ENZYME-RELATED"/>
    <property type="match status" value="1"/>
</dbReference>
<protein>
    <submittedName>
        <fullName evidence="8">DMT family transporter</fullName>
    </submittedName>
</protein>
<evidence type="ECO:0000256" key="6">
    <source>
        <dbReference type="SAM" id="Phobius"/>
    </source>
</evidence>
<evidence type="ECO:0000256" key="3">
    <source>
        <dbReference type="ARBA" id="ARBA00022692"/>
    </source>
</evidence>
<keyword evidence="4 6" id="KW-1133">Transmembrane helix</keyword>
<accession>A0A4S8NZG7</accession>
<organism evidence="8 9">
    <name type="scientific">Peteryoungia ipomoeae</name>
    <dbReference type="NCBI Taxonomy" id="1210932"/>
    <lineage>
        <taxon>Bacteria</taxon>
        <taxon>Pseudomonadati</taxon>
        <taxon>Pseudomonadota</taxon>
        <taxon>Alphaproteobacteria</taxon>
        <taxon>Hyphomicrobiales</taxon>
        <taxon>Rhizobiaceae</taxon>
        <taxon>Peteryoungia</taxon>
    </lineage>
</organism>
<dbReference type="AlphaFoldDB" id="A0A4S8NZG7"/>
<comment type="subcellular location">
    <subcellularLocation>
        <location evidence="1">Membrane</location>
        <topology evidence="1">Multi-pass membrane protein</topology>
    </subcellularLocation>
</comment>
<dbReference type="Pfam" id="PF00892">
    <property type="entry name" value="EamA"/>
    <property type="match status" value="2"/>
</dbReference>
<feature type="transmembrane region" description="Helical" evidence="6">
    <location>
        <begin position="87"/>
        <end position="104"/>
    </location>
</feature>
<feature type="transmembrane region" description="Helical" evidence="6">
    <location>
        <begin position="134"/>
        <end position="152"/>
    </location>
</feature>
<feature type="transmembrane region" description="Helical" evidence="6">
    <location>
        <begin position="279"/>
        <end position="296"/>
    </location>
</feature>
<keyword evidence="5 6" id="KW-0472">Membrane</keyword>
<evidence type="ECO:0000256" key="5">
    <source>
        <dbReference type="ARBA" id="ARBA00023136"/>
    </source>
</evidence>
<evidence type="ECO:0000256" key="2">
    <source>
        <dbReference type="ARBA" id="ARBA00009853"/>
    </source>
</evidence>
<dbReference type="GO" id="GO:0016020">
    <property type="term" value="C:membrane"/>
    <property type="evidence" value="ECO:0007669"/>
    <property type="project" value="UniProtKB-SubCell"/>
</dbReference>
<evidence type="ECO:0000256" key="4">
    <source>
        <dbReference type="ARBA" id="ARBA00022989"/>
    </source>
</evidence>
<dbReference type="InterPro" id="IPR037185">
    <property type="entry name" value="EmrE-like"/>
</dbReference>
<gene>
    <name evidence="8" type="ORF">FAA97_18290</name>
</gene>
<evidence type="ECO:0000313" key="8">
    <source>
        <dbReference type="EMBL" id="THV20549.1"/>
    </source>
</evidence>
<comment type="caution">
    <text evidence="8">The sequence shown here is derived from an EMBL/GenBank/DDBJ whole genome shotgun (WGS) entry which is preliminary data.</text>
</comment>
<sequence length="302" mass="31966">MTIESSANADPLNRPALGIFLRILSGALFAAMAVFVKAVSVDVPVGQIVFFRSAFALIPLVVFLWIRGEFPGGLATKRPLDHLLRSALGTAAMFASFASIARLPLAEATLLGYLSPVFTAIAGVIILSERATVWRAAGVLLGTVGVVALVWPELGQTAADETRLIGYGFGLLMGLLTAFALIMVRSLSRTESPGAIAFYFVVASMAGGIATLPFGWATPSLNQLLYLVGAGIFGGFAHICMTLAFRYTEASRLAPFEYLAIVWPILADLILFGEPLTHPFLLALPLVLSGAAVAALEARRRA</sequence>
<evidence type="ECO:0000259" key="7">
    <source>
        <dbReference type="Pfam" id="PF00892"/>
    </source>
</evidence>
<proteinExistence type="inferred from homology"/>
<evidence type="ECO:0000313" key="9">
    <source>
        <dbReference type="Proteomes" id="UP000308828"/>
    </source>
</evidence>
<dbReference type="PANTHER" id="PTHR22911:SF6">
    <property type="entry name" value="SOLUTE CARRIER FAMILY 35 MEMBER G1"/>
    <property type="match status" value="1"/>
</dbReference>
<keyword evidence="9" id="KW-1185">Reference proteome</keyword>
<comment type="similarity">
    <text evidence="2">Belongs to the drug/metabolite transporter (DMT) superfamily. 10 TMS drug/metabolite exporter (DME) (TC 2.A.7.3) family.</text>
</comment>
<feature type="domain" description="EamA" evidence="7">
    <location>
        <begin position="17"/>
        <end position="150"/>
    </location>
</feature>
<dbReference type="SUPFAM" id="SSF103481">
    <property type="entry name" value="Multidrug resistance efflux transporter EmrE"/>
    <property type="match status" value="2"/>
</dbReference>